<gene>
    <name evidence="5" type="ORF">GCM10017771_47690</name>
</gene>
<dbReference type="AlphaFoldDB" id="A0A919DBB7"/>
<dbReference type="GO" id="GO:0003735">
    <property type="term" value="F:structural constituent of ribosome"/>
    <property type="evidence" value="ECO:0007669"/>
    <property type="project" value="TreeGrafter"/>
</dbReference>
<dbReference type="SMART" id="SM00316">
    <property type="entry name" value="S1"/>
    <property type="match status" value="3"/>
</dbReference>
<dbReference type="GO" id="GO:0003729">
    <property type="term" value="F:mRNA binding"/>
    <property type="evidence" value="ECO:0007669"/>
    <property type="project" value="TreeGrafter"/>
</dbReference>
<comment type="similarity">
    <text evidence="1">Belongs to the bacterial ribosomal protein bS1 family.</text>
</comment>
<evidence type="ECO:0000256" key="3">
    <source>
        <dbReference type="ARBA" id="ARBA00023274"/>
    </source>
</evidence>
<dbReference type="SUPFAM" id="SSF50249">
    <property type="entry name" value="Nucleic acid-binding proteins"/>
    <property type="match status" value="2"/>
</dbReference>
<evidence type="ECO:0000313" key="5">
    <source>
        <dbReference type="EMBL" id="GHE31343.1"/>
    </source>
</evidence>
<dbReference type="Proteomes" id="UP000603227">
    <property type="component" value="Unassembled WGS sequence"/>
</dbReference>
<reference evidence="5" key="1">
    <citation type="journal article" date="2014" name="Int. J. Syst. Evol. Microbiol.">
        <title>Complete genome sequence of Corynebacterium casei LMG S-19264T (=DSM 44701T), isolated from a smear-ripened cheese.</title>
        <authorList>
            <consortium name="US DOE Joint Genome Institute (JGI-PGF)"/>
            <person name="Walter F."/>
            <person name="Albersmeier A."/>
            <person name="Kalinowski J."/>
            <person name="Ruckert C."/>
        </authorList>
    </citation>
    <scope>NUCLEOTIDE SEQUENCE</scope>
    <source>
        <strain evidence="5">CGMCC 4.7403</strain>
    </source>
</reference>
<organism evidence="5 6">
    <name type="scientific">Streptomyces capitiformicae</name>
    <dbReference type="NCBI Taxonomy" id="2014920"/>
    <lineage>
        <taxon>Bacteria</taxon>
        <taxon>Bacillati</taxon>
        <taxon>Actinomycetota</taxon>
        <taxon>Actinomycetes</taxon>
        <taxon>Kitasatosporales</taxon>
        <taxon>Streptomycetaceae</taxon>
        <taxon>Streptomyces</taxon>
    </lineage>
</organism>
<dbReference type="InterPro" id="IPR003029">
    <property type="entry name" value="S1_domain"/>
</dbReference>
<dbReference type="GO" id="GO:0022627">
    <property type="term" value="C:cytosolic small ribosomal subunit"/>
    <property type="evidence" value="ECO:0007669"/>
    <property type="project" value="TreeGrafter"/>
</dbReference>
<evidence type="ECO:0000256" key="2">
    <source>
        <dbReference type="ARBA" id="ARBA00022980"/>
    </source>
</evidence>
<feature type="domain" description="S1 motif" evidence="4">
    <location>
        <begin position="106"/>
        <end position="182"/>
    </location>
</feature>
<dbReference type="PANTHER" id="PTHR10724">
    <property type="entry name" value="30S RIBOSOMAL PROTEIN S1"/>
    <property type="match status" value="1"/>
</dbReference>
<protein>
    <recommendedName>
        <fullName evidence="4">S1 motif domain-containing protein</fullName>
    </recommendedName>
</protein>
<name>A0A919DBB7_9ACTN</name>
<dbReference type="GO" id="GO:0006412">
    <property type="term" value="P:translation"/>
    <property type="evidence" value="ECO:0007669"/>
    <property type="project" value="TreeGrafter"/>
</dbReference>
<evidence type="ECO:0000313" key="6">
    <source>
        <dbReference type="Proteomes" id="UP000603227"/>
    </source>
</evidence>
<reference evidence="5" key="2">
    <citation type="submission" date="2020-09" db="EMBL/GenBank/DDBJ databases">
        <authorList>
            <person name="Sun Q."/>
            <person name="Zhou Y."/>
        </authorList>
    </citation>
    <scope>NUCLEOTIDE SEQUENCE</scope>
    <source>
        <strain evidence="5">CGMCC 4.7403</strain>
    </source>
</reference>
<evidence type="ECO:0000256" key="1">
    <source>
        <dbReference type="ARBA" id="ARBA00006767"/>
    </source>
</evidence>
<proteinExistence type="inferred from homology"/>
<dbReference type="InterPro" id="IPR012340">
    <property type="entry name" value="NA-bd_OB-fold"/>
</dbReference>
<comment type="caution">
    <text evidence="5">The sequence shown here is derived from an EMBL/GenBank/DDBJ whole genome shotgun (WGS) entry which is preliminary data.</text>
</comment>
<sequence length="281" mass="30248">MSDEGAVRGFLAGIRVGDLCSGVITGVTRSHGAAVVLDGFPSRPLGAIGPLDVPWGGRSRDEALEVGRRITAEVTAVDPDEGEVRLSLAATGHPELWAFLKGLRLGDVLAGTVASIESFGVFVALDDGPAHPVFPGVGFITFPELSWRYFEDPSDVVRVGQRVTCEFLQFDTTNGEARLSLRAMRPDPLREFADRTEAGRVLRGRVTKLVPFGVFVEVADGVEGLVHLSELTVEAVETPDGVVEVGDELTVMVTEVDRERRTVSLSRIRAHVRAHKRVGGE</sequence>
<dbReference type="PANTHER" id="PTHR10724:SF7">
    <property type="entry name" value="SMALL RIBOSOMAL SUBUNIT PROTEIN BS1C"/>
    <property type="match status" value="1"/>
</dbReference>
<dbReference type="EMBL" id="BNAT01000017">
    <property type="protein sequence ID" value="GHE31343.1"/>
    <property type="molecule type" value="Genomic_DNA"/>
</dbReference>
<keyword evidence="3" id="KW-0687">Ribonucleoprotein</keyword>
<keyword evidence="6" id="KW-1185">Reference proteome</keyword>
<feature type="domain" description="S1 motif" evidence="4">
    <location>
        <begin position="17"/>
        <end position="89"/>
    </location>
</feature>
<feature type="domain" description="S1 motif" evidence="4">
    <location>
        <begin position="199"/>
        <end position="268"/>
    </location>
</feature>
<keyword evidence="2" id="KW-0689">Ribosomal protein</keyword>
<dbReference type="PROSITE" id="PS50126">
    <property type="entry name" value="S1"/>
    <property type="match status" value="3"/>
</dbReference>
<evidence type="ECO:0000259" key="4">
    <source>
        <dbReference type="PROSITE" id="PS50126"/>
    </source>
</evidence>
<accession>A0A919DBB7</accession>
<dbReference type="Pfam" id="PF00575">
    <property type="entry name" value="S1"/>
    <property type="match status" value="2"/>
</dbReference>
<dbReference type="Gene3D" id="2.40.50.140">
    <property type="entry name" value="Nucleic acid-binding proteins"/>
    <property type="match status" value="3"/>
</dbReference>
<dbReference type="InterPro" id="IPR050437">
    <property type="entry name" value="Ribos_protein_bS1-like"/>
</dbReference>